<dbReference type="PANTHER" id="PTHR45825:SF11">
    <property type="entry name" value="ALPHA AMYLASE DOMAIN-CONTAINING PROTEIN"/>
    <property type="match status" value="1"/>
</dbReference>
<dbReference type="InterPro" id="IPR013534">
    <property type="entry name" value="Starch_synth_cat_dom"/>
</dbReference>
<name>A0A1F5ZKS0_9BACT</name>
<comment type="similarity">
    <text evidence="2">Belongs to the glycosyltransferase 1 family. Bacterial/plant glycogen synthase subfamily.</text>
</comment>
<dbReference type="Proteomes" id="UP000177416">
    <property type="component" value="Unassembled WGS sequence"/>
</dbReference>
<dbReference type="PANTHER" id="PTHR45825">
    <property type="entry name" value="GRANULE-BOUND STARCH SYNTHASE 1, CHLOROPLASTIC/AMYLOPLASTIC"/>
    <property type="match status" value="1"/>
</dbReference>
<dbReference type="GO" id="GO:0005978">
    <property type="term" value="P:glycogen biosynthetic process"/>
    <property type="evidence" value="ECO:0007669"/>
    <property type="project" value="UniProtKB-KW"/>
</dbReference>
<comment type="caution">
    <text evidence="8">The sequence shown here is derived from an EMBL/GenBank/DDBJ whole genome shotgun (WGS) entry which is preliminary data.</text>
</comment>
<dbReference type="InterPro" id="IPR011835">
    <property type="entry name" value="GS/SS"/>
</dbReference>
<dbReference type="SUPFAM" id="SSF53756">
    <property type="entry name" value="UDP-Glycosyltransferase/glycogen phosphorylase"/>
    <property type="match status" value="1"/>
</dbReference>
<evidence type="ECO:0000256" key="5">
    <source>
        <dbReference type="ARBA" id="ARBA00022679"/>
    </source>
</evidence>
<dbReference type="CDD" id="cd03791">
    <property type="entry name" value="GT5_Glycogen_synthase_DULL1-like"/>
    <property type="match status" value="1"/>
</dbReference>
<keyword evidence="4" id="KW-0328">Glycosyltransferase</keyword>
<evidence type="ECO:0000256" key="6">
    <source>
        <dbReference type="ARBA" id="ARBA00023056"/>
    </source>
</evidence>
<gene>
    <name evidence="8" type="ORF">A2875_01635</name>
</gene>
<keyword evidence="6" id="KW-0320">Glycogen biosynthesis</keyword>
<evidence type="ECO:0000313" key="8">
    <source>
        <dbReference type="EMBL" id="OGG12702.1"/>
    </source>
</evidence>
<dbReference type="Pfam" id="PF13692">
    <property type="entry name" value="Glyco_trans_1_4"/>
    <property type="match status" value="1"/>
</dbReference>
<dbReference type="Gene3D" id="3.40.50.2000">
    <property type="entry name" value="Glycogen Phosphorylase B"/>
    <property type="match status" value="2"/>
</dbReference>
<dbReference type="GO" id="GO:0009011">
    <property type="term" value="F:alpha-1,4-glucan glucosyltransferase (ADP-glucose donor) activity"/>
    <property type="evidence" value="ECO:0007669"/>
    <property type="project" value="UniProtKB-EC"/>
</dbReference>
<evidence type="ECO:0000259" key="7">
    <source>
        <dbReference type="Pfam" id="PF08323"/>
    </source>
</evidence>
<keyword evidence="5" id="KW-0808">Transferase</keyword>
<feature type="domain" description="Starch synthase catalytic" evidence="7">
    <location>
        <begin position="4"/>
        <end position="148"/>
    </location>
</feature>
<organism evidence="8 9">
    <name type="scientific">Candidatus Gottesmanbacteria bacterium RIFCSPHIGHO2_01_FULL_46_14</name>
    <dbReference type="NCBI Taxonomy" id="1798380"/>
    <lineage>
        <taxon>Bacteria</taxon>
        <taxon>Candidatus Gottesmaniibacteriota</taxon>
    </lineage>
</organism>
<protein>
    <recommendedName>
        <fullName evidence="3">starch synthase</fullName>
        <ecNumber evidence="3">2.4.1.21</ecNumber>
    </recommendedName>
</protein>
<dbReference type="AlphaFoldDB" id="A0A1F5ZKS0"/>
<accession>A0A1F5ZKS0</accession>
<comment type="catalytic activity">
    <reaction evidence="1">
        <text>[(1-&gt;4)-alpha-D-glucosyl](n) + ADP-alpha-D-glucose = [(1-&gt;4)-alpha-D-glucosyl](n+1) + ADP + H(+)</text>
        <dbReference type="Rhea" id="RHEA:18189"/>
        <dbReference type="Rhea" id="RHEA-COMP:9584"/>
        <dbReference type="Rhea" id="RHEA-COMP:9587"/>
        <dbReference type="ChEBI" id="CHEBI:15378"/>
        <dbReference type="ChEBI" id="CHEBI:15444"/>
        <dbReference type="ChEBI" id="CHEBI:57498"/>
        <dbReference type="ChEBI" id="CHEBI:456216"/>
        <dbReference type="EC" id="2.4.1.21"/>
    </reaction>
</comment>
<dbReference type="NCBIfam" id="TIGR02095">
    <property type="entry name" value="glgA"/>
    <property type="match status" value="1"/>
</dbReference>
<evidence type="ECO:0000256" key="1">
    <source>
        <dbReference type="ARBA" id="ARBA00001478"/>
    </source>
</evidence>
<proteinExistence type="inferred from homology"/>
<reference evidence="8 9" key="1">
    <citation type="journal article" date="2016" name="Nat. Commun.">
        <title>Thousands of microbial genomes shed light on interconnected biogeochemical processes in an aquifer system.</title>
        <authorList>
            <person name="Anantharaman K."/>
            <person name="Brown C.T."/>
            <person name="Hug L.A."/>
            <person name="Sharon I."/>
            <person name="Castelle C.J."/>
            <person name="Probst A.J."/>
            <person name="Thomas B.C."/>
            <person name="Singh A."/>
            <person name="Wilkins M.J."/>
            <person name="Karaoz U."/>
            <person name="Brodie E.L."/>
            <person name="Williams K.H."/>
            <person name="Hubbard S.S."/>
            <person name="Banfield J.F."/>
        </authorList>
    </citation>
    <scope>NUCLEOTIDE SEQUENCE [LARGE SCALE GENOMIC DNA]</scope>
</reference>
<dbReference type="EMBL" id="MFJJ01000057">
    <property type="protein sequence ID" value="OGG12702.1"/>
    <property type="molecule type" value="Genomic_DNA"/>
</dbReference>
<sequence length="391" mass="43969">MLQTRFAFFSQAVATYLTVAAMRGERWPIIHANDWHTALLPMLLGESPKVFFRTNGDITGLETLQASEVHTILTIHNPVYHGIVKAKLAKQIFLDTRQFHILKDGGTPYINMLREGIEYADVMTTVSPTFAREMLHGNYGPHVTGMLERRKDKILGILNGIDTTLWDPRIDPNLPRRYSIASVARVKPYIKRHLQRALRLLEKDSPLFGFIGRIEQNQKGIDILLGAVEPLLAAGSIQLAILGTGNPKLVKAIRALTKKYTTSVAFTHTFDERLARRMYAGCDVMVVPSRFEPCGLIQIIAMRYGTIPLVRKTGGLADTVTDGKTGFVFGPYTKTALRGAIERAIKRKYNDSAGWSKMVVRVMRQDHSWTKSARAYKRLYEKLSLTVDVLS</sequence>
<dbReference type="EC" id="2.4.1.21" evidence="3"/>
<evidence type="ECO:0000256" key="4">
    <source>
        <dbReference type="ARBA" id="ARBA00022676"/>
    </source>
</evidence>
<evidence type="ECO:0000313" key="9">
    <source>
        <dbReference type="Proteomes" id="UP000177416"/>
    </source>
</evidence>
<evidence type="ECO:0000256" key="3">
    <source>
        <dbReference type="ARBA" id="ARBA00012588"/>
    </source>
</evidence>
<dbReference type="Pfam" id="PF08323">
    <property type="entry name" value="Glyco_transf_5"/>
    <property type="match status" value="1"/>
</dbReference>
<dbReference type="GO" id="GO:0004373">
    <property type="term" value="F:alpha-1,4-glucan glucosyltransferase (UDP-glucose donor) activity"/>
    <property type="evidence" value="ECO:0007669"/>
    <property type="project" value="InterPro"/>
</dbReference>
<evidence type="ECO:0000256" key="2">
    <source>
        <dbReference type="ARBA" id="ARBA00010281"/>
    </source>
</evidence>